<evidence type="ECO:0000313" key="3">
    <source>
        <dbReference type="Proteomes" id="UP000179807"/>
    </source>
</evidence>
<dbReference type="PROSITE" id="PS50012">
    <property type="entry name" value="RCC1_3"/>
    <property type="match status" value="2"/>
</dbReference>
<protein>
    <submittedName>
        <fullName evidence="2">Uncharacterized protein</fullName>
    </submittedName>
</protein>
<dbReference type="InterPro" id="IPR051553">
    <property type="entry name" value="Ran_GTPase-activating"/>
</dbReference>
<dbReference type="PANTHER" id="PTHR45982:SF1">
    <property type="entry name" value="REGULATOR OF CHROMOSOME CONDENSATION"/>
    <property type="match status" value="1"/>
</dbReference>
<sequence>MSVKYIISSGYNENGELGRECDSGKPYGKVPGTVEGLEMESISIISTGNSFSVALLNDGSILGWGDNKNGSLGFPKNIKKVKLPTKIPGLPKIIDVKCGNNFILFLTEDWKVLISSSENKNSLFDEIDIGEPAVAVFGYLNPWICGKSGSIIWYDHIETKTIQKYGPYPFGIPKQLVSIGEIVVLVTSSGEALIMSLKKLRPWTFHNNSTAFAGNDENFVPIESLQGVKIKKIAGHVTQMLVLSEDQRVFVFGNNGFGKLGLDPVEYTDTSNEFIELAFSRDLKIVDIGAGMSFSIFIDALGHVLAFGEVSGGEGMLGDDDEGSMSSIVEGAIGVHCGDCFTLVEIGDIQSAKKEEASSLMKTIFGYCSIS</sequence>
<dbReference type="InterPro" id="IPR009091">
    <property type="entry name" value="RCC1/BLIP-II"/>
</dbReference>
<feature type="repeat" description="RCC1" evidence="1">
    <location>
        <begin position="59"/>
        <end position="109"/>
    </location>
</feature>
<accession>A0A1J4JS77</accession>
<dbReference type="GO" id="GO:0005737">
    <property type="term" value="C:cytoplasm"/>
    <property type="evidence" value="ECO:0007669"/>
    <property type="project" value="TreeGrafter"/>
</dbReference>
<organism evidence="2 3">
    <name type="scientific">Tritrichomonas foetus</name>
    <dbReference type="NCBI Taxonomy" id="1144522"/>
    <lineage>
        <taxon>Eukaryota</taxon>
        <taxon>Metamonada</taxon>
        <taxon>Parabasalia</taxon>
        <taxon>Tritrichomonadida</taxon>
        <taxon>Tritrichomonadidae</taxon>
        <taxon>Tritrichomonas</taxon>
    </lineage>
</organism>
<name>A0A1J4JS77_9EUKA</name>
<dbReference type="EMBL" id="MLAK01000959">
    <property type="protein sequence ID" value="OHT00366.1"/>
    <property type="molecule type" value="Genomic_DNA"/>
</dbReference>
<dbReference type="PANTHER" id="PTHR45982">
    <property type="entry name" value="REGULATOR OF CHROMOSOME CONDENSATION"/>
    <property type="match status" value="1"/>
</dbReference>
<reference evidence="2" key="1">
    <citation type="submission" date="2016-10" db="EMBL/GenBank/DDBJ databases">
        <authorList>
            <person name="Benchimol M."/>
            <person name="Almeida L.G."/>
            <person name="Vasconcelos A.T."/>
            <person name="Perreira-Neves A."/>
            <person name="Rosa I.A."/>
            <person name="Tasca T."/>
            <person name="Bogo M.R."/>
            <person name="de Souza W."/>
        </authorList>
    </citation>
    <scope>NUCLEOTIDE SEQUENCE [LARGE SCALE GENOMIC DNA]</scope>
    <source>
        <strain evidence="2">K</strain>
    </source>
</reference>
<dbReference type="SUPFAM" id="SSF50985">
    <property type="entry name" value="RCC1/BLIP-II"/>
    <property type="match status" value="1"/>
</dbReference>
<proteinExistence type="predicted"/>
<feature type="repeat" description="RCC1" evidence="1">
    <location>
        <begin position="4"/>
        <end position="58"/>
    </location>
</feature>
<comment type="caution">
    <text evidence="2">The sequence shown here is derived from an EMBL/GenBank/DDBJ whole genome shotgun (WGS) entry which is preliminary data.</text>
</comment>
<gene>
    <name evidence="2" type="ORF">TRFO_33019</name>
</gene>
<dbReference type="Gene3D" id="2.130.10.30">
    <property type="entry name" value="Regulator of chromosome condensation 1/beta-lactamase-inhibitor protein II"/>
    <property type="match status" value="2"/>
</dbReference>
<keyword evidence="3" id="KW-1185">Reference proteome</keyword>
<evidence type="ECO:0000313" key="2">
    <source>
        <dbReference type="EMBL" id="OHT00366.1"/>
    </source>
</evidence>
<dbReference type="AlphaFoldDB" id="A0A1J4JS77"/>
<evidence type="ECO:0000256" key="1">
    <source>
        <dbReference type="PROSITE-ProRule" id="PRU00235"/>
    </source>
</evidence>
<dbReference type="OrthoDB" id="61110at2759"/>
<dbReference type="Pfam" id="PF00415">
    <property type="entry name" value="RCC1"/>
    <property type="match status" value="1"/>
</dbReference>
<dbReference type="VEuPathDB" id="TrichDB:TRFO_33019"/>
<dbReference type="InterPro" id="IPR000408">
    <property type="entry name" value="Reg_chr_condens"/>
</dbReference>
<dbReference type="GeneID" id="94843532"/>
<dbReference type="RefSeq" id="XP_068353502.1">
    <property type="nucleotide sequence ID" value="XM_068508828.1"/>
</dbReference>
<dbReference type="GO" id="GO:0005085">
    <property type="term" value="F:guanyl-nucleotide exchange factor activity"/>
    <property type="evidence" value="ECO:0007669"/>
    <property type="project" value="TreeGrafter"/>
</dbReference>
<dbReference type="Proteomes" id="UP000179807">
    <property type="component" value="Unassembled WGS sequence"/>
</dbReference>